<accession>A0A0L0S0D7</accession>
<sequence>MRTSGASRATVAKPMRGPPLSKNGARLAALLRAKHTQHQVRAHHAHHRATPYTVPSACTVRAISVRVDRGVRTLHGYLHSHGPPPPTTESGAPPIALVPLNARVTCYVRGWPSAAGEDLKPWEALVEIMNRADRPRGAPVVVGVQEVVGVVPDGEEVMVFALGLVLGGGQLDTVP</sequence>
<organism evidence="2 3">
    <name type="scientific">Allomyces macrogynus (strain ATCC 38327)</name>
    <name type="common">Allomyces javanicus var. macrogynus</name>
    <dbReference type="NCBI Taxonomy" id="578462"/>
    <lineage>
        <taxon>Eukaryota</taxon>
        <taxon>Fungi</taxon>
        <taxon>Fungi incertae sedis</taxon>
        <taxon>Blastocladiomycota</taxon>
        <taxon>Blastocladiomycetes</taxon>
        <taxon>Blastocladiales</taxon>
        <taxon>Blastocladiaceae</taxon>
        <taxon>Allomyces</taxon>
    </lineage>
</organism>
<dbReference type="OrthoDB" id="10514586at2759"/>
<dbReference type="EMBL" id="GG745329">
    <property type="protein sequence ID" value="KNE55865.1"/>
    <property type="molecule type" value="Genomic_DNA"/>
</dbReference>
<reference evidence="3" key="2">
    <citation type="submission" date="2009-11" db="EMBL/GenBank/DDBJ databases">
        <title>The Genome Sequence of Allomyces macrogynus strain ATCC 38327.</title>
        <authorList>
            <consortium name="The Broad Institute Genome Sequencing Platform"/>
            <person name="Russ C."/>
            <person name="Cuomo C."/>
            <person name="Shea T."/>
            <person name="Young S.K."/>
            <person name="Zeng Q."/>
            <person name="Koehrsen M."/>
            <person name="Haas B."/>
            <person name="Borodovsky M."/>
            <person name="Guigo R."/>
            <person name="Alvarado L."/>
            <person name="Berlin A."/>
            <person name="Borenstein D."/>
            <person name="Chen Z."/>
            <person name="Engels R."/>
            <person name="Freedman E."/>
            <person name="Gellesch M."/>
            <person name="Goldberg J."/>
            <person name="Griggs A."/>
            <person name="Gujja S."/>
            <person name="Heiman D."/>
            <person name="Hepburn T."/>
            <person name="Howarth C."/>
            <person name="Jen D."/>
            <person name="Larson L."/>
            <person name="Lewis B."/>
            <person name="Mehta T."/>
            <person name="Park D."/>
            <person name="Pearson M."/>
            <person name="Roberts A."/>
            <person name="Saif S."/>
            <person name="Shenoy N."/>
            <person name="Sisk P."/>
            <person name="Stolte C."/>
            <person name="Sykes S."/>
            <person name="Walk T."/>
            <person name="White J."/>
            <person name="Yandava C."/>
            <person name="Burger G."/>
            <person name="Gray M.W."/>
            <person name="Holland P.W.H."/>
            <person name="King N."/>
            <person name="Lang F.B.F."/>
            <person name="Roger A.J."/>
            <person name="Ruiz-Trillo I."/>
            <person name="Lander E."/>
            <person name="Nusbaum C."/>
        </authorList>
    </citation>
    <scope>NUCLEOTIDE SEQUENCE [LARGE SCALE GENOMIC DNA]</scope>
    <source>
        <strain evidence="3">ATCC 38327</strain>
    </source>
</reference>
<dbReference type="AlphaFoldDB" id="A0A0L0S0D7"/>
<evidence type="ECO:0000313" key="3">
    <source>
        <dbReference type="Proteomes" id="UP000054350"/>
    </source>
</evidence>
<dbReference type="VEuPathDB" id="FungiDB:AMAG_17834"/>
<proteinExistence type="predicted"/>
<dbReference type="Proteomes" id="UP000054350">
    <property type="component" value="Unassembled WGS sequence"/>
</dbReference>
<protein>
    <submittedName>
        <fullName evidence="2">Uncharacterized protein</fullName>
    </submittedName>
</protein>
<name>A0A0L0S0D7_ALLM3</name>
<evidence type="ECO:0000256" key="1">
    <source>
        <dbReference type="SAM" id="MobiDB-lite"/>
    </source>
</evidence>
<keyword evidence="3" id="KW-1185">Reference proteome</keyword>
<gene>
    <name evidence="2" type="ORF">AMAG_17834</name>
</gene>
<evidence type="ECO:0000313" key="2">
    <source>
        <dbReference type="EMBL" id="KNE55865.1"/>
    </source>
</evidence>
<reference evidence="2 3" key="1">
    <citation type="submission" date="2009-11" db="EMBL/GenBank/DDBJ databases">
        <title>Annotation of Allomyces macrogynus ATCC 38327.</title>
        <authorList>
            <consortium name="The Broad Institute Genome Sequencing Platform"/>
            <person name="Russ C."/>
            <person name="Cuomo C."/>
            <person name="Burger G."/>
            <person name="Gray M.W."/>
            <person name="Holland P.W.H."/>
            <person name="King N."/>
            <person name="Lang F.B.F."/>
            <person name="Roger A.J."/>
            <person name="Ruiz-Trillo I."/>
            <person name="Young S.K."/>
            <person name="Zeng Q."/>
            <person name="Gargeya S."/>
            <person name="Fitzgerald M."/>
            <person name="Haas B."/>
            <person name="Abouelleil A."/>
            <person name="Alvarado L."/>
            <person name="Arachchi H.M."/>
            <person name="Berlin A."/>
            <person name="Chapman S.B."/>
            <person name="Gearin G."/>
            <person name="Goldberg J."/>
            <person name="Griggs A."/>
            <person name="Gujja S."/>
            <person name="Hansen M."/>
            <person name="Heiman D."/>
            <person name="Howarth C."/>
            <person name="Larimer J."/>
            <person name="Lui A."/>
            <person name="MacDonald P.J.P."/>
            <person name="McCowen C."/>
            <person name="Montmayeur A."/>
            <person name="Murphy C."/>
            <person name="Neiman D."/>
            <person name="Pearson M."/>
            <person name="Priest M."/>
            <person name="Roberts A."/>
            <person name="Saif S."/>
            <person name="Shea T."/>
            <person name="Sisk P."/>
            <person name="Stolte C."/>
            <person name="Sykes S."/>
            <person name="Wortman J."/>
            <person name="Nusbaum C."/>
            <person name="Birren B."/>
        </authorList>
    </citation>
    <scope>NUCLEOTIDE SEQUENCE [LARGE SCALE GENOMIC DNA]</scope>
    <source>
        <strain evidence="2 3">ATCC 38327</strain>
    </source>
</reference>
<feature type="region of interest" description="Disordered" evidence="1">
    <location>
        <begin position="1"/>
        <end position="22"/>
    </location>
</feature>